<evidence type="ECO:0000256" key="11">
    <source>
        <dbReference type="ARBA" id="ARBA00023200"/>
    </source>
</evidence>
<evidence type="ECO:0000256" key="12">
    <source>
        <dbReference type="ARBA" id="ARBA00023247"/>
    </source>
</evidence>
<sequence>MAEESNQTSTLNESQVFQEEDYLFGDALIKHLKRQTNIIKECLNNDTDLPDIKELSLAYESLLFCPITPPKREKNGVCEANPKLNFYPPFMVPELLATYHIFFQNQKIPVSCRANRSKADANLNLKNGACLPSAPTMEEIPKIFEGLGNEEVATTDALKEDRDSVLIELQDDNPRLAVVKRTIQVSHFAYPALNLPPKVMNALMETLLIKKQQPQERHEEKNEEVVISDQQLASWLKVPIDSPKIEEKRKTMMASILITVQLECMQKFFSDVEIIKKIEENIHYSFKHGYVKQASKISNMDLSNLISYMGILHENRLGQSVLHNTLQEEARRDYIRDTIFLYLIYTWQTAMGVWQQCLEEANVNELVKILTKSRRNLWTGFDERSINHELAGIIFPPKLEKALKNGLPDFTSQSMMQNFRSFILERSGILPAMCNALPSDFVPITFKECPPPLWSYTYLFQLANYFMYHSDIAYDLSGEGVLECYCRCNLCTPHRCFATNSNLLSESQLINSFEMQGPSNDKNPAPSLKLTAGMWTSAYLRKFIPEDYHPHEIKFYEDQSNKPKVEPTACVITQETILSQLQEIKKAREKFLLKKGKGVYLDPQTGEVLNGVTPSSHYNGPATETAVSSRAFGERDRERSRKRSQLHLRNRRGAIRNKPTSGRTGCENTKETGSSKFEKKTLGFGA</sequence>
<keyword evidence="13 14" id="KW-1075">Inhibition of eukaryotic host translation factors by virus</keyword>
<feature type="compositionally biased region" description="Polar residues" evidence="15">
    <location>
        <begin position="658"/>
        <end position="675"/>
    </location>
</feature>
<dbReference type="Proteomes" id="UP000116231">
    <property type="component" value="Segment"/>
</dbReference>
<comment type="induction">
    <text evidence="14">Expressed in the late phase of the viral replicative cycle.</text>
</comment>
<comment type="PTM">
    <text evidence="14">Methylated. Asymmetric dimethylation by host PRMT1 of the Arg/Gly-rich region may regulate shutoff protein binding to hexon and promote the capsid assembly in the nucleus.</text>
</comment>
<keyword evidence="11 14" id="KW-1035">Host cytoplasm</keyword>
<dbReference type="GO" id="GO:0039704">
    <property type="term" value="P:viral translational shunt"/>
    <property type="evidence" value="ECO:0007669"/>
    <property type="project" value="UniProtKB-UniRule"/>
</dbReference>
<comment type="subcellular location">
    <subcellularLocation>
        <location evidence="14">Host cytoplasm</location>
    </subcellularLocation>
</comment>
<protein>
    <recommendedName>
        <fullName evidence="14">Shutoff protein</fullName>
    </recommendedName>
    <alternativeName>
        <fullName evidence="14">100 kDa protein</fullName>
        <shortName evidence="14">p100K</shortName>
    </alternativeName>
    <alternativeName>
        <fullName evidence="14">100K-chaperone protein</fullName>
    </alternativeName>
    <alternativeName>
        <fullName evidence="14">L4-100K</fullName>
    </alternativeName>
    <alternativeName>
        <fullName evidence="14">Shutoff protein 100K</fullName>
    </alternativeName>
</protein>
<keyword evidence="9 14" id="KW-1190">Host gene expression shutoff by virus</keyword>
<evidence type="ECO:0000256" key="7">
    <source>
        <dbReference type="ARBA" id="ARBA00022884"/>
    </source>
</evidence>
<evidence type="ECO:0000256" key="8">
    <source>
        <dbReference type="ARBA" id="ARBA00022921"/>
    </source>
</evidence>
<keyword evidence="8 14" id="KW-0426">Late protein</keyword>
<comment type="caution">
    <text evidence="14">Lacks conserved residue(s) required for the propagation of feature annotation.</text>
</comment>
<feature type="compositionally biased region" description="Basic residues" evidence="15">
    <location>
        <begin position="640"/>
        <end position="655"/>
    </location>
</feature>
<organism evidence="16 17">
    <name type="scientific">California sea lion adenovirus 1</name>
    <dbReference type="NCBI Taxonomy" id="943083"/>
    <lineage>
        <taxon>Viruses</taxon>
        <taxon>Varidnaviria</taxon>
        <taxon>Bamfordvirae</taxon>
        <taxon>Preplasmiviricota</taxon>
        <taxon>Polisuviricotina</taxon>
        <taxon>Pharingeaviricetes</taxon>
        <taxon>Rowavirales</taxon>
        <taxon>Adenoviridae</taxon>
        <taxon>Mastadenovirus</taxon>
        <taxon>Mastadenovirus otariidae</taxon>
        <taxon>Sea lion mastadenovirus A</taxon>
    </lineage>
</organism>
<dbReference type="EMBL" id="KJ563221">
    <property type="protein sequence ID" value="AIA22360.1"/>
    <property type="molecule type" value="Genomic_DNA"/>
</dbReference>
<dbReference type="OrthoDB" id="2556at10239"/>
<dbReference type="GO" id="GO:0043657">
    <property type="term" value="C:host cell"/>
    <property type="evidence" value="ECO:0007669"/>
    <property type="project" value="GOC"/>
</dbReference>
<gene>
    <name evidence="14" type="primary">L4</name>
</gene>
<keyword evidence="17" id="KW-1185">Reference proteome</keyword>
<evidence type="ECO:0000256" key="15">
    <source>
        <dbReference type="SAM" id="MobiDB-lite"/>
    </source>
</evidence>
<dbReference type="GO" id="GO:0039657">
    <property type="term" value="P:symbiont-mediated suppression of host gene expression"/>
    <property type="evidence" value="ECO:0007669"/>
    <property type="project" value="UniProtKB-UniRule"/>
</dbReference>
<evidence type="ECO:0000256" key="1">
    <source>
        <dbReference type="ARBA" id="ARBA00022448"/>
    </source>
</evidence>
<comment type="subunit">
    <text evidence="14">Monomer. Interacts with hexon protein; this interaction allows chaperoning and trimerization of hexon proteins. Interacts (via N-terminus) with host initiation factor EIF4G (via C-terminus). Interacts (via RRM domain) with viral mRNAs that contain the tripartite leader; this interaction allows ribosome shunting and expression of viral late mRNAs.</text>
</comment>
<evidence type="ECO:0000256" key="14">
    <source>
        <dbReference type="HAMAP-Rule" id="MF_04060"/>
    </source>
</evidence>
<comment type="function">
    <text evidence="14">Protein that inhibits host translation while promoting late viral translation by ribosome shunting. Blocks host cap-dependent translation by binding to eIF4G, displacing MKNK1 from cap initiation complexes and preventing EIF4E phosphorylation. Binds to the tripartite leader sequence of viral late mRNAs and recruits host eIF4G, PABPC1/poly-A binding protein and 40S ribosomes subunits on viral mRNAs, allowing ribosome shunting and efficient translation of late viral mRNAs even though conventional translation via ribosome scanning from the cap has been shut off in the host cell. During assembly, acts as a chaperone protein that helps hexon proteins assembly into trimers.</text>
</comment>
<keyword evidence="3 14" id="KW-0597">Phosphoprotein</keyword>
<evidence type="ECO:0000256" key="10">
    <source>
        <dbReference type="ARBA" id="ARBA00023186"/>
    </source>
</evidence>
<feature type="modified residue" description="Phosphotyrosine; by host" evidence="14">
    <location>
        <position position="284"/>
    </location>
</feature>
<dbReference type="InterPro" id="IPR003381">
    <property type="entry name" value="L4"/>
</dbReference>
<dbReference type="GO" id="GO:0039606">
    <property type="term" value="P:symbiont-mediated suppression of host translation initiation"/>
    <property type="evidence" value="ECO:0007669"/>
    <property type="project" value="UniProtKB-KW"/>
</dbReference>
<feature type="modified residue" description="Phosphotyrosine; by host" evidence="14">
    <location>
        <position position="600"/>
    </location>
</feature>
<evidence type="ECO:0000313" key="16">
    <source>
        <dbReference type="EMBL" id="AIA22360.1"/>
    </source>
</evidence>
<dbReference type="GO" id="GO:0019060">
    <property type="term" value="P:intracellular transport of viral protein in host cell"/>
    <property type="evidence" value="ECO:0007669"/>
    <property type="project" value="UniProtKB-UniRule"/>
</dbReference>
<comment type="miscellaneous">
    <text evidence="14">All late proteins expressed from the major late promoter are produced by alternative splicing and alternative polyadenylation of the same gene giving rise to non-overlapping ORFs. A leader sequence is present in the N-terminus of all these mRNAs and is recognized by the viral shutoff protein to provide expression although conventional translation via ribosome scanning from the cap has been shut off in the host cell.</text>
</comment>
<dbReference type="RefSeq" id="YP_009032619.1">
    <property type="nucleotide sequence ID" value="NC_024150.1"/>
</dbReference>
<comment type="PTM">
    <text evidence="14">Phosphorylated. Tyrosine phosphorylation enhances preferential binding to tripartite leader mRNAs and allows ribosome shunting.</text>
</comment>
<keyword evidence="12 14" id="KW-1262">Eukaryotic host gene expression shutoff by virus</keyword>
<accession>A0A059XDH4</accession>
<dbReference type="HAMAP" id="MF_04060">
    <property type="entry name" value="ADV_SHUT"/>
    <property type="match status" value="1"/>
</dbReference>
<keyword evidence="4 14" id="KW-0945">Host-virus interaction</keyword>
<comment type="PTM">
    <text evidence="14">Might be cleaved by the viral protease.</text>
</comment>
<keyword evidence="1 14" id="KW-0813">Transport</keyword>
<dbReference type="KEGG" id="vg:19488621"/>
<feature type="region of interest" description="Disordered" evidence="15">
    <location>
        <begin position="613"/>
        <end position="686"/>
    </location>
</feature>
<evidence type="ECO:0000256" key="2">
    <source>
        <dbReference type="ARBA" id="ARBA00022481"/>
    </source>
</evidence>
<evidence type="ECO:0000256" key="6">
    <source>
        <dbReference type="ARBA" id="ARBA00022809"/>
    </source>
</evidence>
<dbReference type="GO" id="GO:0030430">
    <property type="term" value="C:host cell cytoplasm"/>
    <property type="evidence" value="ECO:0007669"/>
    <property type="project" value="UniProtKB-SubCell"/>
</dbReference>
<keyword evidence="7 14" id="KW-0694">RNA-binding</keyword>
<dbReference type="Pfam" id="PF02438">
    <property type="entry name" value="Adeno_100"/>
    <property type="match status" value="1"/>
</dbReference>
<keyword evidence="2 14" id="KW-0488">Methylation</keyword>
<evidence type="ECO:0000256" key="9">
    <source>
        <dbReference type="ARBA" id="ARBA00022995"/>
    </source>
</evidence>
<dbReference type="GO" id="GO:0003723">
    <property type="term" value="F:RNA binding"/>
    <property type="evidence" value="ECO:0007669"/>
    <property type="project" value="UniProtKB-UniRule"/>
</dbReference>
<evidence type="ECO:0000313" key="17">
    <source>
        <dbReference type="Proteomes" id="UP000116231"/>
    </source>
</evidence>
<keyword evidence="10 14" id="KW-0143">Chaperone</keyword>
<comment type="similarity">
    <text evidence="14">Belongs to the adenoviridae shutoff protein family.</text>
</comment>
<evidence type="ECO:0000256" key="4">
    <source>
        <dbReference type="ARBA" id="ARBA00022581"/>
    </source>
</evidence>
<keyword evidence="6 14" id="KW-1193">Eukaryotic host translation shutoff by virus</keyword>
<reference evidence="16 17" key="1">
    <citation type="journal article" date="2015" name="Infect. Genet. Evol.">
        <title>Phylogenomic characterization of California sea lion adenovirus-1.</title>
        <authorList>
            <person name="Cortes-Hinojosa G."/>
            <person name="Gulland F.M."/>
            <person name="Goldstein T."/>
            <person name="Venn-Watson S."/>
            <person name="Rivera R."/>
            <person name="Waltzek T.B."/>
            <person name="Salemi M."/>
            <person name="Wellehan J.F.Jr."/>
        </authorList>
    </citation>
    <scope>NUCLEOTIDE SEQUENCE [LARGE SCALE GENOMIC DNA]</scope>
    <source>
        <strain evidence="16">Zc11-030</strain>
    </source>
</reference>
<evidence type="ECO:0000256" key="5">
    <source>
        <dbReference type="ARBA" id="ARBA00022586"/>
    </source>
</evidence>
<evidence type="ECO:0000256" key="3">
    <source>
        <dbReference type="ARBA" id="ARBA00022553"/>
    </source>
</evidence>
<feature type="compositionally biased region" description="Basic and acidic residues" evidence="15">
    <location>
        <begin position="676"/>
        <end position="686"/>
    </location>
</feature>
<name>A0A059XDH4_9ADEN</name>
<evidence type="ECO:0000256" key="13">
    <source>
        <dbReference type="ARBA" id="ARBA00023325"/>
    </source>
</evidence>
<proteinExistence type="evidence at transcript level"/>
<keyword evidence="5 14" id="KW-1155">Translational shunt</keyword>